<dbReference type="STRING" id="416943.SAMN05445871_3562"/>
<dbReference type="AlphaFoldDB" id="A0A1H7RZ65"/>
<sequence length="123" mass="13946">MNELWRLPVPASALLKSPEFVVLPRRECELRLSIEGEHGEVADIRLRFGGLEAYKCTFMTSCTADMFKLAYGKLVSLDSDWLDDVKMTGRKDKQVIDALRHLMITFDDGPCYEVICGSWSAIN</sequence>
<evidence type="ECO:0000313" key="2">
    <source>
        <dbReference type="Proteomes" id="UP000199120"/>
    </source>
</evidence>
<dbReference type="OrthoDB" id="9131755at2"/>
<gene>
    <name evidence="1" type="ORF">SAMN05192542_1112</name>
</gene>
<reference evidence="2" key="1">
    <citation type="submission" date="2016-10" db="EMBL/GenBank/DDBJ databases">
        <authorList>
            <person name="Varghese N."/>
            <person name="Submissions S."/>
        </authorList>
    </citation>
    <scope>NUCLEOTIDE SEQUENCE [LARGE SCALE GENOMIC DNA]</scope>
    <source>
        <strain evidence="2">LMG 26416</strain>
    </source>
</reference>
<accession>A0A1H7RZ65</accession>
<proteinExistence type="predicted"/>
<keyword evidence="2" id="KW-1185">Reference proteome</keyword>
<protein>
    <submittedName>
        <fullName evidence="1">Uncharacterized protein</fullName>
    </submittedName>
</protein>
<organism evidence="1 2">
    <name type="scientific">Paraburkholderia caballeronis</name>
    <dbReference type="NCBI Taxonomy" id="416943"/>
    <lineage>
        <taxon>Bacteria</taxon>
        <taxon>Pseudomonadati</taxon>
        <taxon>Pseudomonadota</taxon>
        <taxon>Betaproteobacteria</taxon>
        <taxon>Burkholderiales</taxon>
        <taxon>Burkholderiaceae</taxon>
        <taxon>Paraburkholderia</taxon>
    </lineage>
</organism>
<dbReference type="Proteomes" id="UP000199120">
    <property type="component" value="Unassembled WGS sequence"/>
</dbReference>
<dbReference type="RefSeq" id="WP_110332669.1">
    <property type="nucleotide sequence ID" value="NZ_FNSR01000002.1"/>
</dbReference>
<name>A0A1H7RZ65_9BURK</name>
<dbReference type="EMBL" id="FOAJ01000011">
    <property type="protein sequence ID" value="SEL65515.1"/>
    <property type="molecule type" value="Genomic_DNA"/>
</dbReference>
<evidence type="ECO:0000313" key="1">
    <source>
        <dbReference type="EMBL" id="SEL65515.1"/>
    </source>
</evidence>